<gene>
    <name evidence="5" type="ORF">HGB44_10730</name>
</gene>
<keyword evidence="3" id="KW-0472">Membrane</keyword>
<dbReference type="InterPro" id="IPR001107">
    <property type="entry name" value="Band_7"/>
</dbReference>
<keyword evidence="6" id="KW-1185">Reference proteome</keyword>
<dbReference type="Proteomes" id="UP000553209">
    <property type="component" value="Unassembled WGS sequence"/>
</dbReference>
<dbReference type="SMART" id="SM00244">
    <property type="entry name" value="PHB"/>
    <property type="match status" value="1"/>
</dbReference>
<comment type="caution">
    <text evidence="5">The sequence shown here is derived from an EMBL/GenBank/DDBJ whole genome shotgun (WGS) entry which is preliminary data.</text>
</comment>
<evidence type="ECO:0000256" key="2">
    <source>
        <dbReference type="SAM" id="MobiDB-lite"/>
    </source>
</evidence>
<dbReference type="Gene3D" id="3.30.479.30">
    <property type="entry name" value="Band 7 domain"/>
    <property type="match status" value="1"/>
</dbReference>
<accession>A0A7X6RPV8</accession>
<evidence type="ECO:0000259" key="4">
    <source>
        <dbReference type="SMART" id="SM00244"/>
    </source>
</evidence>
<feature type="transmembrane region" description="Helical" evidence="3">
    <location>
        <begin position="51"/>
        <end position="72"/>
    </location>
</feature>
<proteinExistence type="predicted"/>
<evidence type="ECO:0000313" key="5">
    <source>
        <dbReference type="EMBL" id="NKY98124.1"/>
    </source>
</evidence>
<keyword evidence="1" id="KW-0175">Coiled coil</keyword>
<keyword evidence="3" id="KW-1133">Transmembrane helix</keyword>
<evidence type="ECO:0000256" key="3">
    <source>
        <dbReference type="SAM" id="Phobius"/>
    </source>
</evidence>
<dbReference type="InterPro" id="IPR050710">
    <property type="entry name" value="Band7/mec-2_domain"/>
</dbReference>
<dbReference type="RefSeq" id="WP_061078912.1">
    <property type="nucleotide sequence ID" value="NZ_JAAXPG010000008.1"/>
</dbReference>
<reference evidence="5 6" key="1">
    <citation type="submission" date="2020-04" db="EMBL/GenBank/DDBJ databases">
        <title>MicrobeNet Type strains.</title>
        <authorList>
            <person name="Nicholson A.C."/>
        </authorList>
    </citation>
    <scope>NUCLEOTIDE SEQUENCE [LARGE SCALE GENOMIC DNA]</scope>
    <source>
        <strain evidence="5 6">ATCC 23612</strain>
    </source>
</reference>
<evidence type="ECO:0000256" key="1">
    <source>
        <dbReference type="SAM" id="Coils"/>
    </source>
</evidence>
<evidence type="ECO:0000313" key="6">
    <source>
        <dbReference type="Proteomes" id="UP000553209"/>
    </source>
</evidence>
<dbReference type="AlphaFoldDB" id="A0A7X6RPV8"/>
<dbReference type="InterPro" id="IPR036013">
    <property type="entry name" value="Band_7/SPFH_dom_sf"/>
</dbReference>
<dbReference type="PANTHER" id="PTHR43327">
    <property type="entry name" value="STOMATIN-LIKE PROTEIN 2, MITOCHONDRIAL"/>
    <property type="match status" value="1"/>
</dbReference>
<keyword evidence="3" id="KW-0812">Transmembrane</keyword>
<protein>
    <submittedName>
        <fullName evidence="5">SPFH domain-containing protein</fullName>
    </submittedName>
</protein>
<dbReference type="EMBL" id="JAAXPG010000008">
    <property type="protein sequence ID" value="NKY98124.1"/>
    <property type="molecule type" value="Genomic_DNA"/>
</dbReference>
<feature type="domain" description="Band 7" evidence="4">
    <location>
        <begin position="106"/>
        <end position="268"/>
    </location>
</feature>
<dbReference type="Pfam" id="PF01145">
    <property type="entry name" value="Band_7"/>
    <property type="match status" value="1"/>
</dbReference>
<feature type="transmembrane region" description="Helical" evidence="3">
    <location>
        <begin position="78"/>
        <end position="104"/>
    </location>
</feature>
<dbReference type="SUPFAM" id="SSF117892">
    <property type="entry name" value="Band 7/SPFH domain"/>
    <property type="match status" value="1"/>
</dbReference>
<feature type="compositionally biased region" description="Gly residues" evidence="2">
    <location>
        <begin position="431"/>
        <end position="441"/>
    </location>
</feature>
<organism evidence="5 6">
    <name type="scientific">Nocardiopsis alborubida</name>
    <dbReference type="NCBI Taxonomy" id="146802"/>
    <lineage>
        <taxon>Bacteria</taxon>
        <taxon>Bacillati</taxon>
        <taxon>Actinomycetota</taxon>
        <taxon>Actinomycetes</taxon>
        <taxon>Streptosporangiales</taxon>
        <taxon>Nocardiopsidaceae</taxon>
        <taxon>Nocardiopsis</taxon>
    </lineage>
</organism>
<dbReference type="PANTHER" id="PTHR43327:SF10">
    <property type="entry name" value="STOMATIN-LIKE PROTEIN 2, MITOCHONDRIAL"/>
    <property type="match status" value="1"/>
</dbReference>
<sequence>MSQSVNAGGGSSIKESLASWGDLAGLLRGGDQGAIVPVVIPRDNRGLRWTVLVWFGLFALCSALMMALNASAGGFGFGVAYVVLAVPTLIVGLLSIVVAGLWWWRSSIVEIEEGTHGILTKYGAIVKPIGPGRHYLWHPWSRVDFVVDTRTEIPYTAPVLACPTRENVPLKSIEFFLKFQITDPIRFVTIIGASNFDLVLSSAVQDAIRQRSRLVNTESAYDLRGSNVEDMRRLLNGQLEKYGVRITGCNIPDVQLPSQYQQHLSTRERVAKELVAYEQEWELTRKRRIDTLLMDIERSKKTRDAKIVEVNASLNKARKDVAQMLEEQETEAQRVRYEIETRGRADLVAAENEAKAQERLATAYRDNRAVLEYELARRRLDVGATLAGRAPRPVVVQTEAGAGDASALSTLLTAQLLPQVMDGRGSRAPLGGAGGSGGSGGAREVLDSAQGALSAAAERQQQMADEYQRQQGAAMREQFERGEGYGGQRRR</sequence>
<feature type="region of interest" description="Disordered" evidence="2">
    <location>
        <begin position="423"/>
        <end position="491"/>
    </location>
</feature>
<name>A0A7X6RPV8_9ACTN</name>
<feature type="coiled-coil region" evidence="1">
    <location>
        <begin position="307"/>
        <end position="367"/>
    </location>
</feature>